<accession>A0A3S4C904</accession>
<evidence type="ECO:0000256" key="2">
    <source>
        <dbReference type="SAM" id="Phobius"/>
    </source>
</evidence>
<evidence type="ECO:0000256" key="1">
    <source>
        <dbReference type="SAM" id="MobiDB-lite"/>
    </source>
</evidence>
<keyword evidence="2" id="KW-0812">Transmembrane</keyword>
<reference evidence="3 4" key="1">
    <citation type="submission" date="2018-04" db="EMBL/GenBank/DDBJ databases">
        <authorList>
            <person name="Huttner S."/>
            <person name="Dainat J."/>
        </authorList>
    </citation>
    <scope>NUCLEOTIDE SEQUENCE [LARGE SCALE GENOMIC DNA]</scope>
</reference>
<feature type="compositionally biased region" description="Basic and acidic residues" evidence="1">
    <location>
        <begin position="210"/>
        <end position="228"/>
    </location>
</feature>
<organism evidence="3 4">
    <name type="scientific">Thermothielavioides terrestris</name>
    <dbReference type="NCBI Taxonomy" id="2587410"/>
    <lineage>
        <taxon>Eukaryota</taxon>
        <taxon>Fungi</taxon>
        <taxon>Dikarya</taxon>
        <taxon>Ascomycota</taxon>
        <taxon>Pezizomycotina</taxon>
        <taxon>Sordariomycetes</taxon>
        <taxon>Sordariomycetidae</taxon>
        <taxon>Sordariales</taxon>
        <taxon>Chaetomiaceae</taxon>
        <taxon>Thermothielavioides</taxon>
    </lineage>
</organism>
<protein>
    <submittedName>
        <fullName evidence="3">Ea2ae02f-bf5f-48ea-b119-0fd7763feec0</fullName>
    </submittedName>
</protein>
<keyword evidence="2" id="KW-1133">Transmembrane helix</keyword>
<feature type="transmembrane region" description="Helical" evidence="2">
    <location>
        <begin position="66"/>
        <end position="88"/>
    </location>
</feature>
<keyword evidence="2" id="KW-0472">Membrane</keyword>
<gene>
    <name evidence="3" type="ORF">TT172_LOCUS6905</name>
</gene>
<evidence type="ECO:0000313" key="4">
    <source>
        <dbReference type="Proteomes" id="UP000289323"/>
    </source>
</evidence>
<dbReference type="AlphaFoldDB" id="A0A3S4C904"/>
<dbReference type="Proteomes" id="UP000289323">
    <property type="component" value="Unassembled WGS sequence"/>
</dbReference>
<name>A0A3S4C904_9PEZI</name>
<feature type="transmembrane region" description="Helical" evidence="2">
    <location>
        <begin position="100"/>
        <end position="121"/>
    </location>
</feature>
<feature type="transmembrane region" description="Helical" evidence="2">
    <location>
        <begin position="127"/>
        <end position="151"/>
    </location>
</feature>
<feature type="transmembrane region" description="Helical" evidence="2">
    <location>
        <begin position="22"/>
        <end position="46"/>
    </location>
</feature>
<evidence type="ECO:0000313" key="3">
    <source>
        <dbReference type="EMBL" id="SPQ24486.1"/>
    </source>
</evidence>
<dbReference type="EMBL" id="OUUZ01000013">
    <property type="protein sequence ID" value="SPQ24486.1"/>
    <property type="molecule type" value="Genomic_DNA"/>
</dbReference>
<proteinExistence type="predicted"/>
<feature type="region of interest" description="Disordered" evidence="1">
    <location>
        <begin position="204"/>
        <end position="228"/>
    </location>
</feature>
<sequence>MSAPYVVGEASPFLKRVLIPFWIVRILLMILLIGLYLFVIVGLHAFKDDIHKLEVQYNTHLDYKAVYIVSSVIIALVSFSLLGDVVCIVKRARRTLSPPFFLWVNVIQSTFFVAYIILSFVGPRNGAISIAIGVVVLLSFLGLLIYAGVVYHQYRTGALGYQRTSDPETRNLVPKQLHPQPYAHNYPRTDYYDQHAAAETQAYSGQGYAAEKKEHPLTEEREVHDGQR</sequence>